<feature type="signal peptide" evidence="2">
    <location>
        <begin position="1"/>
        <end position="18"/>
    </location>
</feature>
<evidence type="ECO:0000313" key="4">
    <source>
        <dbReference type="Proteomes" id="UP001141434"/>
    </source>
</evidence>
<reference evidence="3" key="2">
    <citation type="journal article" date="2023" name="IMA Fungus">
        <title>Comparative genomic study of the Penicillium genus elucidates a diverse pangenome and 15 lateral gene transfer events.</title>
        <authorList>
            <person name="Petersen C."/>
            <person name="Sorensen T."/>
            <person name="Nielsen M.R."/>
            <person name="Sondergaard T.E."/>
            <person name="Sorensen J.L."/>
            <person name="Fitzpatrick D.A."/>
            <person name="Frisvad J.C."/>
            <person name="Nielsen K.L."/>
        </authorList>
    </citation>
    <scope>NUCLEOTIDE SEQUENCE</scope>
    <source>
        <strain evidence="3">IBT 34128</strain>
    </source>
</reference>
<keyword evidence="2" id="KW-0732">Signal</keyword>
<comment type="caution">
    <text evidence="3">The sequence shown here is derived from an EMBL/GenBank/DDBJ whole genome shotgun (WGS) entry which is preliminary data.</text>
</comment>
<evidence type="ECO:0000256" key="1">
    <source>
        <dbReference type="SAM" id="MobiDB-lite"/>
    </source>
</evidence>
<dbReference type="RefSeq" id="XP_056514606.1">
    <property type="nucleotide sequence ID" value="XM_056653539.1"/>
</dbReference>
<accession>A0A9W9FSJ4</accession>
<dbReference type="GeneID" id="81392707"/>
<dbReference type="AlphaFoldDB" id="A0A9W9FSJ4"/>
<sequence length="171" mass="18379">MHLKLPLLTAVLAGLAYASPVVQKENGPPHEGSPTHSGGGPSTTHKVLHPNDGAIVELVNEDNNCQVHFTNMFGEKCNGQLKEPLGPIMDGKCHGKKTSRGGEMPFAQTEAVFKDCKSRSVGYVFQDGHMAGYKPGSLEYYTPEDGSGDYIPLGLVPGNKLKFDGKEWVKA</sequence>
<evidence type="ECO:0000313" key="3">
    <source>
        <dbReference type="EMBL" id="KAJ5105610.1"/>
    </source>
</evidence>
<feature type="chain" id="PRO_5040782293" evidence="2">
    <location>
        <begin position="19"/>
        <end position="171"/>
    </location>
</feature>
<organism evidence="3 4">
    <name type="scientific">Penicillium alfredii</name>
    <dbReference type="NCBI Taxonomy" id="1506179"/>
    <lineage>
        <taxon>Eukaryota</taxon>
        <taxon>Fungi</taxon>
        <taxon>Dikarya</taxon>
        <taxon>Ascomycota</taxon>
        <taxon>Pezizomycotina</taxon>
        <taxon>Eurotiomycetes</taxon>
        <taxon>Eurotiomycetidae</taxon>
        <taxon>Eurotiales</taxon>
        <taxon>Aspergillaceae</taxon>
        <taxon>Penicillium</taxon>
    </lineage>
</organism>
<evidence type="ECO:0000256" key="2">
    <source>
        <dbReference type="SAM" id="SignalP"/>
    </source>
</evidence>
<name>A0A9W9FSJ4_9EURO</name>
<protein>
    <submittedName>
        <fullName evidence="3">Uncharacterized protein</fullName>
    </submittedName>
</protein>
<dbReference type="Proteomes" id="UP001141434">
    <property type="component" value="Unassembled WGS sequence"/>
</dbReference>
<feature type="region of interest" description="Disordered" evidence="1">
    <location>
        <begin position="22"/>
        <end position="48"/>
    </location>
</feature>
<gene>
    <name evidence="3" type="ORF">NUU61_002957</name>
</gene>
<dbReference type="EMBL" id="JAPMSZ010000004">
    <property type="protein sequence ID" value="KAJ5105610.1"/>
    <property type="molecule type" value="Genomic_DNA"/>
</dbReference>
<proteinExistence type="predicted"/>
<reference evidence="3" key="1">
    <citation type="submission" date="2022-11" db="EMBL/GenBank/DDBJ databases">
        <authorList>
            <person name="Petersen C."/>
        </authorList>
    </citation>
    <scope>NUCLEOTIDE SEQUENCE</scope>
    <source>
        <strain evidence="3">IBT 34128</strain>
    </source>
</reference>
<keyword evidence="4" id="KW-1185">Reference proteome</keyword>